<evidence type="ECO:0000313" key="6">
    <source>
        <dbReference type="Proteomes" id="UP000704935"/>
    </source>
</evidence>
<dbReference type="GO" id="GO:0090529">
    <property type="term" value="P:cell septum assembly"/>
    <property type="evidence" value="ECO:0007669"/>
    <property type="project" value="InterPro"/>
</dbReference>
<comment type="function">
    <text evidence="1">Essential cell division protein that stabilizes the FtsZ protofilaments by cross-linking them and that serves as a cytoplasmic membrane anchor for the Z ring. Also required for the recruitment to the septal ring of downstream cell division proteins.</text>
</comment>
<evidence type="ECO:0000259" key="4">
    <source>
        <dbReference type="Pfam" id="PF04354"/>
    </source>
</evidence>
<evidence type="ECO:0000256" key="2">
    <source>
        <dbReference type="RuleBase" id="RU003613"/>
    </source>
</evidence>
<dbReference type="InterPro" id="IPR007449">
    <property type="entry name" value="ZipA_FtsZ-bd_C"/>
</dbReference>
<dbReference type="EMBL" id="JADHQA010000006">
    <property type="protein sequence ID" value="MBL6820018.1"/>
    <property type="molecule type" value="Genomic_DNA"/>
</dbReference>
<sequence length="217" mass="25065">MNPIYWYVIYIIFGTAIIGGLIYLFRKRIFSSNRIIFSKDLDDRPINVINEKTTIEVKNEIRIPTQAEFDLEDPNEDKFLSIHLLAKAEKRPDFNLLHTKLSANGLSFDDRKKVFIKMNTNHVIHFYLLNGEAEKDLSAETSIAILTFLLPLKGQNNILKVFENMITLARNLATSFEMKLLDDDFNPVSDQTVANYKERAAELDINLGNNVARRRIK</sequence>
<comment type="caution">
    <text evidence="5">The sequence shown here is derived from an EMBL/GenBank/DDBJ whole genome shotgun (WGS) entry which is preliminary data.</text>
</comment>
<dbReference type="SUPFAM" id="SSF64383">
    <property type="entry name" value="Cell-division protein ZipA, C-terminal domain"/>
    <property type="match status" value="1"/>
</dbReference>
<keyword evidence="2" id="KW-0997">Cell inner membrane</keyword>
<evidence type="ECO:0000256" key="3">
    <source>
        <dbReference type="SAM" id="Phobius"/>
    </source>
</evidence>
<keyword evidence="3" id="KW-1133">Transmembrane helix</keyword>
<dbReference type="Pfam" id="PF04354">
    <property type="entry name" value="ZipA_C"/>
    <property type="match status" value="1"/>
</dbReference>
<gene>
    <name evidence="5" type="ORF">ISQ61_02080</name>
</gene>
<keyword evidence="2 3" id="KW-0812">Transmembrane</keyword>
<keyword evidence="2 3" id="KW-0472">Membrane</keyword>
<keyword evidence="2" id="KW-1003">Cell membrane</keyword>
<accession>A0A937IC58</accession>
<proteinExistence type="inferred from homology"/>
<dbReference type="Gene3D" id="3.30.1400.10">
    <property type="entry name" value="ZipA, C-terminal FtsZ-binding domain"/>
    <property type="match status" value="1"/>
</dbReference>
<dbReference type="GO" id="GO:0005886">
    <property type="term" value="C:plasma membrane"/>
    <property type="evidence" value="ECO:0007669"/>
    <property type="project" value="UniProtKB-SubCell"/>
</dbReference>
<comment type="similarity">
    <text evidence="1">Belongs to the ZipA family.</text>
</comment>
<protein>
    <recommendedName>
        <fullName evidence="1">Cell division protein ZipA</fullName>
    </recommendedName>
</protein>
<organism evidence="5 6">
    <name type="scientific">SAR86 cluster bacterium</name>
    <dbReference type="NCBI Taxonomy" id="2030880"/>
    <lineage>
        <taxon>Bacteria</taxon>
        <taxon>Pseudomonadati</taxon>
        <taxon>Pseudomonadota</taxon>
        <taxon>Gammaproteobacteria</taxon>
        <taxon>SAR86 cluster</taxon>
    </lineage>
</organism>
<keyword evidence="1" id="KW-0131">Cell cycle</keyword>
<evidence type="ECO:0000313" key="5">
    <source>
        <dbReference type="EMBL" id="MBL6820018.1"/>
    </source>
</evidence>
<feature type="transmembrane region" description="Helical" evidence="3">
    <location>
        <begin position="6"/>
        <end position="25"/>
    </location>
</feature>
<dbReference type="InterPro" id="IPR036765">
    <property type="entry name" value="ZipA_FtsZ-bd_C_sf"/>
</dbReference>
<dbReference type="AlphaFoldDB" id="A0A937IC58"/>
<evidence type="ECO:0000256" key="1">
    <source>
        <dbReference type="RuleBase" id="RU003612"/>
    </source>
</evidence>
<reference evidence="5" key="1">
    <citation type="submission" date="2020-10" db="EMBL/GenBank/DDBJ databases">
        <title>Microbiome of the Black Sea water column analyzed by genome centric metagenomics.</title>
        <authorList>
            <person name="Cabello-Yeves P.J."/>
            <person name="Callieri C."/>
            <person name="Picazo A."/>
            <person name="Mehrshad M."/>
            <person name="Haro-Moreno J.M."/>
            <person name="Roda-Garcia J."/>
            <person name="Dzembekova N."/>
            <person name="Slabakova V."/>
            <person name="Slabakova N."/>
            <person name="Moncheva S."/>
            <person name="Rodriguez-Valera F."/>
        </authorList>
    </citation>
    <scope>NUCLEOTIDE SEQUENCE</scope>
    <source>
        <strain evidence="5">BS307-5m-G47</strain>
    </source>
</reference>
<dbReference type="Proteomes" id="UP000704935">
    <property type="component" value="Unassembled WGS sequence"/>
</dbReference>
<comment type="subcellular location">
    <subcellularLocation>
        <location evidence="2">Cell inner membrane</location>
        <topology evidence="2">Single-pass type I membrane protein</topology>
    </subcellularLocation>
</comment>
<name>A0A937IC58_9GAMM</name>
<keyword evidence="1" id="KW-0132">Cell division</keyword>
<feature type="domain" description="ZipA C-terminal FtsZ-binding" evidence="4">
    <location>
        <begin position="79"/>
        <end position="199"/>
    </location>
</feature>